<dbReference type="PANTHER" id="PTHR34216">
    <property type="match status" value="1"/>
</dbReference>
<dbReference type="Gene3D" id="3.20.20.370">
    <property type="entry name" value="Glycoside hydrolase/deacetylase"/>
    <property type="match status" value="1"/>
</dbReference>
<evidence type="ECO:0000313" key="5">
    <source>
        <dbReference type="Proteomes" id="UP000247523"/>
    </source>
</evidence>
<dbReference type="Pfam" id="PF01522">
    <property type="entry name" value="Polysacc_deac_1"/>
    <property type="match status" value="1"/>
</dbReference>
<name>A0A318EP57_9FIRM</name>
<feature type="domain" description="NodB homology" evidence="3">
    <location>
        <begin position="12"/>
        <end position="279"/>
    </location>
</feature>
<dbReference type="InterPro" id="IPR051398">
    <property type="entry name" value="Polysacch_Deacetylase"/>
</dbReference>
<keyword evidence="2" id="KW-0732">Signal</keyword>
<accession>A0A318EP57</accession>
<dbReference type="EMBL" id="QICS01000011">
    <property type="protein sequence ID" value="PXV86835.1"/>
    <property type="molecule type" value="Genomic_DNA"/>
</dbReference>
<dbReference type="PANTHER" id="PTHR34216:SF3">
    <property type="entry name" value="POLY-BETA-1,6-N-ACETYL-D-GLUCOSAMINE N-DEACETYLASE"/>
    <property type="match status" value="1"/>
</dbReference>
<dbReference type="InterPro" id="IPR002509">
    <property type="entry name" value="NODB_dom"/>
</dbReference>
<dbReference type="RefSeq" id="WP_110291697.1">
    <property type="nucleotide sequence ID" value="NZ_QICS01000011.1"/>
</dbReference>
<gene>
    <name evidence="4" type="ORF">C8E03_11135</name>
</gene>
<reference evidence="4 5" key="1">
    <citation type="submission" date="2018-05" db="EMBL/GenBank/DDBJ databases">
        <title>Genomic Encyclopedia of Type Strains, Phase IV (KMG-IV): sequencing the most valuable type-strain genomes for metagenomic binning, comparative biology and taxonomic classification.</title>
        <authorList>
            <person name="Goeker M."/>
        </authorList>
    </citation>
    <scope>NUCLEOTIDE SEQUENCE [LARGE SCALE GENOMIC DNA]</scope>
    <source>
        <strain evidence="4 5">DSM 28816</strain>
    </source>
</reference>
<evidence type="ECO:0000256" key="2">
    <source>
        <dbReference type="ARBA" id="ARBA00022729"/>
    </source>
</evidence>
<dbReference type="SUPFAM" id="SSF88713">
    <property type="entry name" value="Glycoside hydrolase/deacetylase"/>
    <property type="match status" value="1"/>
</dbReference>
<dbReference type="Proteomes" id="UP000247523">
    <property type="component" value="Unassembled WGS sequence"/>
</dbReference>
<comment type="subcellular location">
    <subcellularLocation>
        <location evidence="1">Secreted</location>
    </subcellularLocation>
</comment>
<evidence type="ECO:0000313" key="4">
    <source>
        <dbReference type="EMBL" id="PXV86835.1"/>
    </source>
</evidence>
<dbReference type="CDD" id="cd10967">
    <property type="entry name" value="CE4_GLA_like_6s"/>
    <property type="match status" value="1"/>
</dbReference>
<comment type="caution">
    <text evidence="4">The sequence shown here is derived from an EMBL/GenBank/DDBJ whole genome shotgun (WGS) entry which is preliminary data.</text>
</comment>
<evidence type="ECO:0000256" key="1">
    <source>
        <dbReference type="ARBA" id="ARBA00004613"/>
    </source>
</evidence>
<dbReference type="GO" id="GO:0005975">
    <property type="term" value="P:carbohydrate metabolic process"/>
    <property type="evidence" value="ECO:0007669"/>
    <property type="project" value="InterPro"/>
</dbReference>
<dbReference type="InterPro" id="IPR011330">
    <property type="entry name" value="Glyco_hydro/deAcase_b/a-brl"/>
</dbReference>
<proteinExistence type="predicted"/>
<dbReference type="AlphaFoldDB" id="A0A318EP57"/>
<organism evidence="4 5">
    <name type="scientific">Lachnotalea glycerini</name>
    <dbReference type="NCBI Taxonomy" id="1763509"/>
    <lineage>
        <taxon>Bacteria</taxon>
        <taxon>Bacillati</taxon>
        <taxon>Bacillota</taxon>
        <taxon>Clostridia</taxon>
        <taxon>Lachnospirales</taxon>
        <taxon>Lachnospiraceae</taxon>
        <taxon>Lachnotalea</taxon>
    </lineage>
</organism>
<dbReference type="PROSITE" id="PS51677">
    <property type="entry name" value="NODB"/>
    <property type="match status" value="1"/>
</dbReference>
<sequence>MIQLVFPEGKRKAFTVSYDDGVKQDERLLRLMNQYKIKGTFNLNAGLLGKKEHAIIDGFDTDVTRFNKEEIAVMYQGQEVAAHALTHSKLTDISVQTVTYQILEDRRSLEELVNGFVLGFAYPFGLYDDIVIQSLKSCGIEYARTVNRLGSFQLPDDFYKWHPTCHHNDSDLLQLVEKFIRQDKLFGSPQLFYLWGHSYEFDQRNNWDVIEKVFAFLSQYHDDIWMATNGEICNYVNQFKLLKFSTKGDWILNPTAYKIWLLADNCVHSIQPGQKLIIN</sequence>
<protein>
    <submittedName>
        <fullName evidence="4">Polysaccharide deacetylase</fullName>
    </submittedName>
</protein>
<dbReference type="GO" id="GO:0016810">
    <property type="term" value="F:hydrolase activity, acting on carbon-nitrogen (but not peptide) bonds"/>
    <property type="evidence" value="ECO:0007669"/>
    <property type="project" value="InterPro"/>
</dbReference>
<evidence type="ECO:0000259" key="3">
    <source>
        <dbReference type="PROSITE" id="PS51677"/>
    </source>
</evidence>
<dbReference type="GO" id="GO:0005576">
    <property type="term" value="C:extracellular region"/>
    <property type="evidence" value="ECO:0007669"/>
    <property type="project" value="UniProtKB-SubCell"/>
</dbReference>